<dbReference type="AlphaFoldDB" id="A0A9J6P598"/>
<evidence type="ECO:0000313" key="2">
    <source>
        <dbReference type="Proteomes" id="UP001056429"/>
    </source>
</evidence>
<accession>A0A9J6P598</accession>
<dbReference type="InterPro" id="IPR015867">
    <property type="entry name" value="N-reg_PII/ATP_PRibTrfase_C"/>
</dbReference>
<dbReference type="Proteomes" id="UP001056429">
    <property type="component" value="Unassembled WGS sequence"/>
</dbReference>
<dbReference type="SUPFAM" id="SSF54913">
    <property type="entry name" value="GlnB-like"/>
    <property type="match status" value="1"/>
</dbReference>
<dbReference type="RefSeq" id="WP_250861118.1">
    <property type="nucleotide sequence ID" value="NZ_JAGSOJ010000004.1"/>
</dbReference>
<reference evidence="1" key="2">
    <citation type="submission" date="2021-04" db="EMBL/GenBank/DDBJ databases">
        <authorList>
            <person name="Dong X."/>
        </authorList>
    </citation>
    <scope>NUCLEOTIDE SEQUENCE</scope>
    <source>
        <strain evidence="1">ZWT</strain>
    </source>
</reference>
<comment type="caution">
    <text evidence="1">The sequence shown here is derived from an EMBL/GenBank/DDBJ whole genome shotgun (WGS) entry which is preliminary data.</text>
</comment>
<dbReference type="Gene3D" id="3.30.70.120">
    <property type="match status" value="1"/>
</dbReference>
<evidence type="ECO:0008006" key="3">
    <source>
        <dbReference type="Google" id="ProtNLM"/>
    </source>
</evidence>
<gene>
    <name evidence="1" type="ORF">KDK92_19770</name>
</gene>
<evidence type="ECO:0000313" key="1">
    <source>
        <dbReference type="EMBL" id="MCM1991986.1"/>
    </source>
</evidence>
<organism evidence="1 2">
    <name type="scientific">Oceanirhabdus seepicola</name>
    <dbReference type="NCBI Taxonomy" id="2828781"/>
    <lineage>
        <taxon>Bacteria</taxon>
        <taxon>Bacillati</taxon>
        <taxon>Bacillota</taxon>
        <taxon>Clostridia</taxon>
        <taxon>Eubacteriales</taxon>
        <taxon>Clostridiaceae</taxon>
        <taxon>Oceanirhabdus</taxon>
    </lineage>
</organism>
<sequence length="115" mass="13195">MYSVFIILNKLSKLDEILKVFYDNGCGATTLNSEGLAHTLCNHNHNIPIFAGLRSLFEDDEPNNITIMSVIEEEKKLRDVVDALKHEFDENRSGIMFVTPVLESYGLHNKEYENY</sequence>
<proteinExistence type="predicted"/>
<protein>
    <recommendedName>
        <fullName evidence="3">P-II family nitrogen regulator</fullName>
    </recommendedName>
</protein>
<reference evidence="1" key="1">
    <citation type="journal article" date="2021" name="mSystems">
        <title>Bacteria and Archaea Synergistically Convert Glycine Betaine to Biogenic Methane in the Formosa Cold Seep of the South China Sea.</title>
        <authorList>
            <person name="Li L."/>
            <person name="Zhang W."/>
            <person name="Zhang S."/>
            <person name="Song L."/>
            <person name="Sun Q."/>
            <person name="Zhang H."/>
            <person name="Xiang H."/>
            <person name="Dong X."/>
        </authorList>
    </citation>
    <scope>NUCLEOTIDE SEQUENCE</scope>
    <source>
        <strain evidence="1">ZWT</strain>
    </source>
</reference>
<keyword evidence="2" id="KW-1185">Reference proteome</keyword>
<dbReference type="EMBL" id="JAGSOJ010000004">
    <property type="protein sequence ID" value="MCM1991986.1"/>
    <property type="molecule type" value="Genomic_DNA"/>
</dbReference>
<name>A0A9J6P598_9CLOT</name>
<dbReference type="InterPro" id="IPR011322">
    <property type="entry name" value="N-reg_PII-like_a/b"/>
</dbReference>